<keyword evidence="1" id="KW-0614">Plasmid</keyword>
<reference evidence="1" key="1">
    <citation type="journal article" date="2020" name="Int. J. Syst. Evol. Microbiol.">
        <title>Notification of changes in taxonomic opinion previously published outside the IJSEM.</title>
        <authorList>
            <person name="Oren A."/>
            <person name="Garrity G."/>
        </authorList>
    </citation>
    <scope>NUCLEOTIDE SEQUENCE</scope>
    <source>
        <strain evidence="1">TCYB15</strain>
    </source>
</reference>
<protein>
    <submittedName>
        <fullName evidence="1">Sulfotransferase</fullName>
    </submittedName>
</protein>
<dbReference type="Pfam" id="PF13469">
    <property type="entry name" value="Sulfotransfer_3"/>
    <property type="match status" value="1"/>
</dbReference>
<sequence>MSSEKRFLVVTGMHRSHTSLLGSMIQRSGLPFHDDMVGADISNPHGHFEDVAILNIHKATLRDNGAKWFRGIDRPLDVSDARHQELAQVIASRFATLGPRWGFKTPQSTLFLDMFARYPQARFLFIHRPPAPVLSSLLRRMGSQIYWRPDAPGRFARAYAVYNERIAAFTVSHPERCHVVSSDRLMTDPDNVLKAASDKLGLGLDDIAAARALVRPETVSAPANWLERILTRHLSGGRRVRRAHEAVRVLDAVAHGATAAP</sequence>
<dbReference type="KEGG" id="suly:ABM428_17440"/>
<dbReference type="SUPFAM" id="SSF52540">
    <property type="entry name" value="P-loop containing nucleoside triphosphate hydrolases"/>
    <property type="match status" value="1"/>
</dbReference>
<proteinExistence type="predicted"/>
<geneLocation type="plasmid" evidence="1">
    <name>pZYJ04</name>
</geneLocation>
<dbReference type="Gene3D" id="3.40.50.300">
    <property type="entry name" value="P-loop containing nucleotide triphosphate hydrolases"/>
    <property type="match status" value="1"/>
</dbReference>
<dbReference type="EMBL" id="CP159197">
    <property type="protein sequence ID" value="XCF12307.1"/>
    <property type="molecule type" value="Genomic_DNA"/>
</dbReference>
<evidence type="ECO:0000313" key="1">
    <source>
        <dbReference type="EMBL" id="XCF12307.1"/>
    </source>
</evidence>
<name>A0AAU8C9B1_9RHOB</name>
<organism evidence="1">
    <name type="scientific">Sulfitobacter sp. TCYB15</name>
    <dbReference type="NCBI Taxonomy" id="3229275"/>
    <lineage>
        <taxon>Bacteria</taxon>
        <taxon>Pseudomonadati</taxon>
        <taxon>Pseudomonadota</taxon>
        <taxon>Alphaproteobacteria</taxon>
        <taxon>Rhodobacterales</taxon>
        <taxon>Roseobacteraceae</taxon>
        <taxon>Sulfitobacter</taxon>
    </lineage>
</organism>
<dbReference type="RefSeq" id="WP_353628716.1">
    <property type="nucleotide sequence ID" value="NZ_CP159197.1"/>
</dbReference>
<reference evidence="1" key="2">
    <citation type="submission" date="2024-06" db="EMBL/GenBank/DDBJ databases">
        <authorList>
            <person name="Deng Y."/>
        </authorList>
    </citation>
    <scope>NUCLEOTIDE SEQUENCE</scope>
    <source>
        <strain evidence="1">TCYB15</strain>
        <plasmid evidence="1">pZYJ04</plasmid>
    </source>
</reference>
<dbReference type="AlphaFoldDB" id="A0AAU8C9B1"/>
<gene>
    <name evidence="1" type="ORF">ABM428_17440</name>
</gene>
<dbReference type="InterPro" id="IPR027417">
    <property type="entry name" value="P-loop_NTPase"/>
</dbReference>
<accession>A0AAU8C9B1</accession>